<dbReference type="InterPro" id="IPR014710">
    <property type="entry name" value="RmlC-like_jellyroll"/>
</dbReference>
<dbReference type="PANTHER" id="PTHR37694">
    <property type="entry name" value="SLR8022 PROTEIN"/>
    <property type="match status" value="1"/>
</dbReference>
<gene>
    <name evidence="2" type="ORF">KI809_14555</name>
</gene>
<accession>A0AAW4LAY3</accession>
<sequence>MSITVEQVNLVEAVGYQAGAVVSKTLVDKKVGTITLFAFDKGQGLSEHTAPYDAVVQVIDGEALVTISGSDYQVRTGELIVMPANHPHSLRAETPFKMMLVMIRA</sequence>
<comment type="caution">
    <text evidence="2">The sequence shown here is derived from an EMBL/GenBank/DDBJ whole genome shotgun (WGS) entry which is preliminary data.</text>
</comment>
<dbReference type="InterPro" id="IPR013096">
    <property type="entry name" value="Cupin_2"/>
</dbReference>
<feature type="domain" description="Cupin type-2" evidence="1">
    <location>
        <begin position="36"/>
        <end position="101"/>
    </location>
</feature>
<protein>
    <submittedName>
        <fullName evidence="2">Cupin domain-containing protein</fullName>
    </submittedName>
</protein>
<dbReference type="SUPFAM" id="SSF51182">
    <property type="entry name" value="RmlC-like cupins"/>
    <property type="match status" value="1"/>
</dbReference>
<dbReference type="Pfam" id="PF07883">
    <property type="entry name" value="Cupin_2"/>
    <property type="match status" value="1"/>
</dbReference>
<organism evidence="2 3">
    <name type="scientific">Geoanaerobacter pelophilus</name>
    <dbReference type="NCBI Taxonomy" id="60036"/>
    <lineage>
        <taxon>Bacteria</taxon>
        <taxon>Pseudomonadati</taxon>
        <taxon>Thermodesulfobacteriota</taxon>
        <taxon>Desulfuromonadia</taxon>
        <taxon>Geobacterales</taxon>
        <taxon>Geobacteraceae</taxon>
        <taxon>Geoanaerobacter</taxon>
    </lineage>
</organism>
<dbReference type="AlphaFoldDB" id="A0AAW4LAY3"/>
<dbReference type="Gene3D" id="2.60.120.10">
    <property type="entry name" value="Jelly Rolls"/>
    <property type="match status" value="1"/>
</dbReference>
<dbReference type="InterPro" id="IPR011051">
    <property type="entry name" value="RmlC_Cupin_sf"/>
</dbReference>
<dbReference type="RefSeq" id="WP_214172304.1">
    <property type="nucleotide sequence ID" value="NZ_JAHCVJ010000006.1"/>
</dbReference>
<dbReference type="Proteomes" id="UP000811899">
    <property type="component" value="Unassembled WGS sequence"/>
</dbReference>
<dbReference type="PANTHER" id="PTHR37694:SF1">
    <property type="entry name" value="SLR8022 PROTEIN"/>
    <property type="match status" value="1"/>
</dbReference>
<dbReference type="EMBL" id="JAHCVJ010000006">
    <property type="protein sequence ID" value="MBT0665526.1"/>
    <property type="molecule type" value="Genomic_DNA"/>
</dbReference>
<dbReference type="CDD" id="cd02230">
    <property type="entry name" value="cupin_HP0902-like"/>
    <property type="match status" value="1"/>
</dbReference>
<reference evidence="2 3" key="1">
    <citation type="submission" date="2021-05" db="EMBL/GenBank/DDBJ databases">
        <title>The draft genome of Geobacter pelophilus DSM 12255.</title>
        <authorList>
            <person name="Xu Z."/>
            <person name="Masuda Y."/>
            <person name="Itoh H."/>
            <person name="Senoo K."/>
        </authorList>
    </citation>
    <scope>NUCLEOTIDE SEQUENCE [LARGE SCALE GENOMIC DNA]</scope>
    <source>
        <strain evidence="2 3">DSM 12255</strain>
    </source>
</reference>
<proteinExistence type="predicted"/>
<keyword evidence="3" id="KW-1185">Reference proteome</keyword>
<evidence type="ECO:0000259" key="1">
    <source>
        <dbReference type="Pfam" id="PF07883"/>
    </source>
</evidence>
<evidence type="ECO:0000313" key="3">
    <source>
        <dbReference type="Proteomes" id="UP000811899"/>
    </source>
</evidence>
<name>A0AAW4LAY3_9BACT</name>
<evidence type="ECO:0000313" key="2">
    <source>
        <dbReference type="EMBL" id="MBT0665526.1"/>
    </source>
</evidence>